<sequence>MRKLYSFDILYKKNKKSSYRILLDDGEETLLVILEIYNIKNFGI</sequence>
<accession>A0A510KTR7</accession>
<reference evidence="1 2" key="1">
    <citation type="submission" date="2019-07" db="EMBL/GenBank/DDBJ databases">
        <title>Complete Genome Sequence of Leptotrichia wadei Strain JMUB3936.</title>
        <authorList>
            <person name="Watanabe S."/>
            <person name="Cui L."/>
        </authorList>
    </citation>
    <scope>NUCLEOTIDE SEQUENCE [LARGE SCALE GENOMIC DNA]</scope>
    <source>
        <strain evidence="1 2">JMUB3936</strain>
    </source>
</reference>
<dbReference type="AlphaFoldDB" id="A0A510KTR7"/>
<name>A0A510KTR7_9FUSO</name>
<evidence type="ECO:0000313" key="1">
    <source>
        <dbReference type="EMBL" id="BBM55120.1"/>
    </source>
</evidence>
<protein>
    <submittedName>
        <fullName evidence="1">Uncharacterized protein</fullName>
    </submittedName>
</protein>
<gene>
    <name evidence="1" type="ORF">JMUB3936_1404</name>
</gene>
<dbReference type="EMBL" id="AP019841">
    <property type="protein sequence ID" value="BBM55120.1"/>
    <property type="molecule type" value="Genomic_DNA"/>
</dbReference>
<organism evidence="1 2">
    <name type="scientific">Leptotrichia wadei</name>
    <dbReference type="NCBI Taxonomy" id="157687"/>
    <lineage>
        <taxon>Bacteria</taxon>
        <taxon>Fusobacteriati</taxon>
        <taxon>Fusobacteriota</taxon>
        <taxon>Fusobacteriia</taxon>
        <taxon>Fusobacteriales</taxon>
        <taxon>Leptotrichiaceae</taxon>
        <taxon>Leptotrichia</taxon>
    </lineage>
</organism>
<dbReference type="RefSeq" id="WP_269473146.1">
    <property type="nucleotide sequence ID" value="NZ_AP019841.1"/>
</dbReference>
<dbReference type="Proteomes" id="UP000321944">
    <property type="component" value="Chromosome"/>
</dbReference>
<proteinExistence type="predicted"/>
<evidence type="ECO:0000313" key="2">
    <source>
        <dbReference type="Proteomes" id="UP000321944"/>
    </source>
</evidence>